<dbReference type="Proteomes" id="UP000054217">
    <property type="component" value="Unassembled WGS sequence"/>
</dbReference>
<proteinExistence type="predicted"/>
<sequence>MSWGRKRGGPQTATADVTDTKLWDVVEYSQGIKGKEETRQSDHPILSYTPNHLETLQTQKQEISTMSTQKCINKGS</sequence>
<organism evidence="1 2">
    <name type="scientific">Pisolithus tinctorius Marx 270</name>
    <dbReference type="NCBI Taxonomy" id="870435"/>
    <lineage>
        <taxon>Eukaryota</taxon>
        <taxon>Fungi</taxon>
        <taxon>Dikarya</taxon>
        <taxon>Basidiomycota</taxon>
        <taxon>Agaricomycotina</taxon>
        <taxon>Agaricomycetes</taxon>
        <taxon>Agaricomycetidae</taxon>
        <taxon>Boletales</taxon>
        <taxon>Sclerodermatineae</taxon>
        <taxon>Pisolithaceae</taxon>
        <taxon>Pisolithus</taxon>
    </lineage>
</organism>
<dbReference type="HOGENOM" id="CLU_2929095_0_0_1"/>
<evidence type="ECO:0000313" key="1">
    <source>
        <dbReference type="EMBL" id="KIO09199.1"/>
    </source>
</evidence>
<dbReference type="InParanoid" id="A0A0C3PLM2"/>
<accession>A0A0C3PLM2</accession>
<protein>
    <submittedName>
        <fullName evidence="1">Uncharacterized protein</fullName>
    </submittedName>
</protein>
<gene>
    <name evidence="1" type="ORF">M404DRAFT_996843</name>
</gene>
<dbReference type="EMBL" id="KN831955">
    <property type="protein sequence ID" value="KIO09199.1"/>
    <property type="molecule type" value="Genomic_DNA"/>
</dbReference>
<name>A0A0C3PLM2_PISTI</name>
<evidence type="ECO:0000313" key="2">
    <source>
        <dbReference type="Proteomes" id="UP000054217"/>
    </source>
</evidence>
<keyword evidence="2" id="KW-1185">Reference proteome</keyword>
<dbReference type="AlphaFoldDB" id="A0A0C3PLM2"/>
<reference evidence="2" key="2">
    <citation type="submission" date="2015-01" db="EMBL/GenBank/DDBJ databases">
        <title>Evolutionary Origins and Diversification of the Mycorrhizal Mutualists.</title>
        <authorList>
            <consortium name="DOE Joint Genome Institute"/>
            <consortium name="Mycorrhizal Genomics Consortium"/>
            <person name="Kohler A."/>
            <person name="Kuo A."/>
            <person name="Nagy L.G."/>
            <person name="Floudas D."/>
            <person name="Copeland A."/>
            <person name="Barry K.W."/>
            <person name="Cichocki N."/>
            <person name="Veneault-Fourrey C."/>
            <person name="LaButti K."/>
            <person name="Lindquist E.A."/>
            <person name="Lipzen A."/>
            <person name="Lundell T."/>
            <person name="Morin E."/>
            <person name="Murat C."/>
            <person name="Riley R."/>
            <person name="Ohm R."/>
            <person name="Sun H."/>
            <person name="Tunlid A."/>
            <person name="Henrissat B."/>
            <person name="Grigoriev I.V."/>
            <person name="Hibbett D.S."/>
            <person name="Martin F."/>
        </authorList>
    </citation>
    <scope>NUCLEOTIDE SEQUENCE [LARGE SCALE GENOMIC DNA]</scope>
    <source>
        <strain evidence="2">Marx 270</strain>
    </source>
</reference>
<reference evidence="1 2" key="1">
    <citation type="submission" date="2014-04" db="EMBL/GenBank/DDBJ databases">
        <authorList>
            <consortium name="DOE Joint Genome Institute"/>
            <person name="Kuo A."/>
            <person name="Kohler A."/>
            <person name="Costa M.D."/>
            <person name="Nagy L.G."/>
            <person name="Floudas D."/>
            <person name="Copeland A."/>
            <person name="Barry K.W."/>
            <person name="Cichocki N."/>
            <person name="Veneault-Fourrey C."/>
            <person name="LaButti K."/>
            <person name="Lindquist E.A."/>
            <person name="Lipzen A."/>
            <person name="Lundell T."/>
            <person name="Morin E."/>
            <person name="Murat C."/>
            <person name="Sun H."/>
            <person name="Tunlid A."/>
            <person name="Henrissat B."/>
            <person name="Grigoriev I.V."/>
            <person name="Hibbett D.S."/>
            <person name="Martin F."/>
            <person name="Nordberg H.P."/>
            <person name="Cantor M.N."/>
            <person name="Hua S.X."/>
        </authorList>
    </citation>
    <scope>NUCLEOTIDE SEQUENCE [LARGE SCALE GENOMIC DNA]</scope>
    <source>
        <strain evidence="1 2">Marx 270</strain>
    </source>
</reference>